<name>A0A426S441_9ACTN</name>
<dbReference type="EMBL" id="PDES01000009">
    <property type="protein sequence ID" value="RRQ84460.1"/>
    <property type="molecule type" value="Genomic_DNA"/>
</dbReference>
<dbReference type="GO" id="GO:0005576">
    <property type="term" value="C:extracellular region"/>
    <property type="evidence" value="ECO:0007669"/>
    <property type="project" value="UniProtKB-SubCell"/>
</dbReference>
<keyword evidence="10" id="KW-1185">Reference proteome</keyword>
<evidence type="ECO:0000256" key="6">
    <source>
        <dbReference type="ARBA" id="ARBA00023295"/>
    </source>
</evidence>
<keyword evidence="3 8" id="KW-0732">Signal</keyword>
<protein>
    <recommendedName>
        <fullName evidence="11">Secreted protein</fullName>
    </recommendedName>
</protein>
<evidence type="ECO:0000256" key="3">
    <source>
        <dbReference type="ARBA" id="ARBA00022729"/>
    </source>
</evidence>
<organism evidence="9 10">
    <name type="scientific">Streptomyces griseofuscus</name>
    <dbReference type="NCBI Taxonomy" id="146922"/>
    <lineage>
        <taxon>Bacteria</taxon>
        <taxon>Bacillati</taxon>
        <taxon>Actinomycetota</taxon>
        <taxon>Actinomycetes</taxon>
        <taxon>Kitasatosporales</taxon>
        <taxon>Streptomycetaceae</taxon>
        <taxon>Streptomyces</taxon>
    </lineage>
</organism>
<dbReference type="GO" id="GO:0016977">
    <property type="term" value="F:chitosanase activity"/>
    <property type="evidence" value="ECO:0007669"/>
    <property type="project" value="InterPro"/>
</dbReference>
<comment type="subcellular location">
    <subcellularLocation>
        <location evidence="1">Secreted</location>
    </subcellularLocation>
</comment>
<dbReference type="RefSeq" id="WP_125213974.1">
    <property type="nucleotide sequence ID" value="NZ_PDES01000009.1"/>
</dbReference>
<feature type="signal peptide" evidence="8">
    <location>
        <begin position="1"/>
        <end position="28"/>
    </location>
</feature>
<reference evidence="9 10" key="1">
    <citation type="submission" date="2017-10" db="EMBL/GenBank/DDBJ databases">
        <title>Draft genome of actinobacteria isolated from guarana (Paullinia cupana (Mart.) Ducke.</title>
        <authorList>
            <person name="Siqueira K.A."/>
            <person name="Liotti R.G."/>
            <person name="Mendes T.A."/>
            <person name="Soares M.A."/>
        </authorList>
    </citation>
    <scope>NUCLEOTIDE SEQUENCE [LARGE SCALE GENOMIC DNA]</scope>
    <source>
        <strain evidence="9 10">199</strain>
    </source>
</reference>
<comment type="caution">
    <text evidence="9">The sequence shown here is derived from an EMBL/GenBank/DDBJ whole genome shotgun (WGS) entry which is preliminary data.</text>
</comment>
<keyword evidence="7" id="KW-0624">Polysaccharide degradation</keyword>
<evidence type="ECO:0000256" key="7">
    <source>
        <dbReference type="ARBA" id="ARBA00023326"/>
    </source>
</evidence>
<evidence type="ECO:0000256" key="1">
    <source>
        <dbReference type="ARBA" id="ARBA00004613"/>
    </source>
</evidence>
<dbReference type="PANTHER" id="PTHR42061:SF6">
    <property type="entry name" value="ENDO-CHITOSANASE"/>
    <property type="match status" value="1"/>
</dbReference>
<keyword evidence="5" id="KW-0119">Carbohydrate metabolism</keyword>
<dbReference type="Pfam" id="PF07335">
    <property type="entry name" value="Glyco_hydro_75"/>
    <property type="match status" value="1"/>
</dbReference>
<evidence type="ECO:0000313" key="10">
    <source>
        <dbReference type="Proteomes" id="UP000276379"/>
    </source>
</evidence>
<dbReference type="InterPro" id="IPR009939">
    <property type="entry name" value="Chitosanase_fungal"/>
</dbReference>
<evidence type="ECO:0000256" key="2">
    <source>
        <dbReference type="ARBA" id="ARBA00022525"/>
    </source>
</evidence>
<accession>A0A426S441</accession>
<dbReference type="GO" id="GO:0000272">
    <property type="term" value="P:polysaccharide catabolic process"/>
    <property type="evidence" value="ECO:0007669"/>
    <property type="project" value="UniProtKB-KW"/>
</dbReference>
<keyword evidence="6" id="KW-0326">Glycosidase</keyword>
<gene>
    <name evidence="9" type="ORF">CQW44_20420</name>
</gene>
<keyword evidence="4" id="KW-0378">Hydrolase</keyword>
<evidence type="ECO:0000256" key="4">
    <source>
        <dbReference type="ARBA" id="ARBA00022801"/>
    </source>
</evidence>
<evidence type="ECO:0000256" key="8">
    <source>
        <dbReference type="SAM" id="SignalP"/>
    </source>
</evidence>
<evidence type="ECO:0000313" key="9">
    <source>
        <dbReference type="EMBL" id="RRQ84460.1"/>
    </source>
</evidence>
<dbReference type="PANTHER" id="PTHR42061">
    <property type="entry name" value="ENDO-CHITOSANASE"/>
    <property type="match status" value="1"/>
</dbReference>
<evidence type="ECO:0008006" key="11">
    <source>
        <dbReference type="Google" id="ProtNLM"/>
    </source>
</evidence>
<proteinExistence type="predicted"/>
<keyword evidence="2" id="KW-0964">Secreted</keyword>
<dbReference type="AlphaFoldDB" id="A0A426S441"/>
<dbReference type="Proteomes" id="UP000276379">
    <property type="component" value="Unassembled WGS sequence"/>
</dbReference>
<sequence length="235" mass="24502">MRLRSLTLAAASGAALLAAGLIPAHALANPVPTATPKAAQEGSVSAADLLAKVKSCSQISNGKYKTDDETSATVPVCGKNGAVFWKADMDIDCDGQRTTNCNEDRDPWYQDDTAFHQSDGKPLKSESLPYVVVPSSSSIWKYSDYGIKGGGVVAVIYNNKVEYAVVGDTGPTKIIGEASYATAKALGIDPDPATGGADSGVTYILFKDSKVSPIESHSAAVSLGDRLAQQFIANN</sequence>
<feature type="chain" id="PRO_5019472338" description="Secreted protein" evidence="8">
    <location>
        <begin position="29"/>
        <end position="235"/>
    </location>
</feature>
<evidence type="ECO:0000256" key="5">
    <source>
        <dbReference type="ARBA" id="ARBA00023277"/>
    </source>
</evidence>